<feature type="repeat" description="ANK" evidence="3">
    <location>
        <begin position="688"/>
        <end position="720"/>
    </location>
</feature>
<feature type="compositionally biased region" description="Basic and acidic residues" evidence="4">
    <location>
        <begin position="612"/>
        <end position="623"/>
    </location>
</feature>
<accession>A0A9P8CMN8</accession>
<dbReference type="PANTHER" id="PTHR24166:SF48">
    <property type="entry name" value="PROTEIN VAPYRIN"/>
    <property type="match status" value="1"/>
</dbReference>
<dbReference type="SMART" id="SM00248">
    <property type="entry name" value="ANK"/>
    <property type="match status" value="13"/>
</dbReference>
<evidence type="ECO:0000256" key="3">
    <source>
        <dbReference type="PROSITE-ProRule" id="PRU00023"/>
    </source>
</evidence>
<gene>
    <name evidence="7" type="ORF">F5Z01DRAFT_628503</name>
</gene>
<evidence type="ECO:0000313" key="8">
    <source>
        <dbReference type="Proteomes" id="UP000887229"/>
    </source>
</evidence>
<dbReference type="Pfam" id="PF22939">
    <property type="entry name" value="WHD_GPIID"/>
    <property type="match status" value="1"/>
</dbReference>
<feature type="region of interest" description="Disordered" evidence="4">
    <location>
        <begin position="596"/>
        <end position="626"/>
    </location>
</feature>
<dbReference type="Proteomes" id="UP000887229">
    <property type="component" value="Unassembled WGS sequence"/>
</dbReference>
<feature type="repeat" description="ANK" evidence="3">
    <location>
        <begin position="558"/>
        <end position="590"/>
    </location>
</feature>
<dbReference type="Gene3D" id="1.25.40.20">
    <property type="entry name" value="Ankyrin repeat-containing domain"/>
    <property type="match status" value="6"/>
</dbReference>
<dbReference type="Gene3D" id="3.40.50.300">
    <property type="entry name" value="P-loop containing nucleotide triphosphate hydrolases"/>
    <property type="match status" value="1"/>
</dbReference>
<feature type="repeat" description="ANK" evidence="3">
    <location>
        <begin position="751"/>
        <end position="784"/>
    </location>
</feature>
<dbReference type="Pfam" id="PF24883">
    <property type="entry name" value="NPHP3_N"/>
    <property type="match status" value="1"/>
</dbReference>
<evidence type="ECO:0000256" key="4">
    <source>
        <dbReference type="SAM" id="MobiDB-lite"/>
    </source>
</evidence>
<proteinExistence type="predicted"/>
<evidence type="ECO:0000256" key="2">
    <source>
        <dbReference type="ARBA" id="ARBA00023043"/>
    </source>
</evidence>
<dbReference type="InterPro" id="IPR056884">
    <property type="entry name" value="NPHP3-like_N"/>
</dbReference>
<protein>
    <submittedName>
        <fullName evidence="7">Ankyrin repeat-containing domain protein</fullName>
    </submittedName>
</protein>
<organism evidence="7 8">
    <name type="scientific">Emericellopsis atlantica</name>
    <dbReference type="NCBI Taxonomy" id="2614577"/>
    <lineage>
        <taxon>Eukaryota</taxon>
        <taxon>Fungi</taxon>
        <taxon>Dikarya</taxon>
        <taxon>Ascomycota</taxon>
        <taxon>Pezizomycotina</taxon>
        <taxon>Sordariomycetes</taxon>
        <taxon>Hypocreomycetidae</taxon>
        <taxon>Hypocreales</taxon>
        <taxon>Bionectriaceae</taxon>
        <taxon>Emericellopsis</taxon>
    </lineage>
</organism>
<keyword evidence="1" id="KW-0677">Repeat</keyword>
<evidence type="ECO:0000259" key="5">
    <source>
        <dbReference type="Pfam" id="PF22939"/>
    </source>
</evidence>
<evidence type="ECO:0000259" key="6">
    <source>
        <dbReference type="Pfam" id="PF24883"/>
    </source>
</evidence>
<dbReference type="InterPro" id="IPR002110">
    <property type="entry name" value="Ankyrin_rpt"/>
</dbReference>
<dbReference type="SUPFAM" id="SSF48403">
    <property type="entry name" value="Ankyrin repeat"/>
    <property type="match status" value="2"/>
</dbReference>
<dbReference type="InterPro" id="IPR050889">
    <property type="entry name" value="Dendritic_Spine_Reg/Scaffold"/>
</dbReference>
<feature type="repeat" description="ANK" evidence="3">
    <location>
        <begin position="524"/>
        <end position="548"/>
    </location>
</feature>
<dbReference type="AlphaFoldDB" id="A0A9P8CMN8"/>
<evidence type="ECO:0000256" key="1">
    <source>
        <dbReference type="ARBA" id="ARBA00022737"/>
    </source>
</evidence>
<dbReference type="InterPro" id="IPR036770">
    <property type="entry name" value="Ankyrin_rpt-contain_sf"/>
</dbReference>
<feature type="repeat" description="ANK" evidence="3">
    <location>
        <begin position="655"/>
        <end position="687"/>
    </location>
</feature>
<dbReference type="PROSITE" id="PS50088">
    <property type="entry name" value="ANK_REPEAT"/>
    <property type="match status" value="7"/>
</dbReference>
<dbReference type="OrthoDB" id="448455at2759"/>
<feature type="repeat" description="ANK" evidence="3">
    <location>
        <begin position="622"/>
        <end position="654"/>
    </location>
</feature>
<comment type="caution">
    <text evidence="7">The sequence shown here is derived from an EMBL/GenBank/DDBJ whole genome shotgun (WGS) entry which is preliminary data.</text>
</comment>
<name>A0A9P8CMN8_9HYPO</name>
<dbReference type="RefSeq" id="XP_046114815.1">
    <property type="nucleotide sequence ID" value="XM_046261606.1"/>
</dbReference>
<dbReference type="EMBL" id="MU251272">
    <property type="protein sequence ID" value="KAG9250891.1"/>
    <property type="molecule type" value="Genomic_DNA"/>
</dbReference>
<keyword evidence="8" id="KW-1185">Reference proteome</keyword>
<sequence length="1024" mass="112364">MQERLAILDWLSTIDHAAHQNDAFAKHQAGTGQWLLDSLPFKEWMAAAEPEELFCPGMPGAGKTVLSSVVIDHLQSLAEGERIGVAYVYCDYRRVDEQTTRDVLASLLRQLAQGLASIPRPLKELYTACRTKPRVDQLLAMITSITGLYSKVSIVVDALDEARETDGFRQQLISSLHAIQADGKTKLFLTSRFNPDVIGMLETSRTIEIRATPDDVKLYLEGHMSQLPAFVGRSPALQDEVKTGISNAVDGMFLLAKLYLDSLRGKRSPKAMRTAIQQLYAGSEAYDRAYDDAMERIRSQGPDQEELAKQVLSWIVRATRALKKEELQHALAVELAESDLDEDNLPQVEDMVAVCAGLVAVDENGDTIHLVHYTTQEYFARTWEQWFPTAEEDIVKICATYLMFDAIQQGPFDSRRRRELRMKGNPLLEYACNNWGHHAIKYGEPCAEVLAFLRSPRAVVAASEVVFTDDPLRLWKTGLSFWTKSEKGNAEKLLALHLASYFGVEYAVRALLEEGHEPDLPNPWGRTPISLAAEQGNDDVMRMLLETGRVDADSRDVYGRTPLSWAAEMGSLSTVQFLLDEELPASLFDFTRAAREAEQTKEGQQAPGPKKCAVDDRSRDDKGWTPLTHACYGGRLDIARLFLDRGTPVDSETAVGETPLMYAANRGAEGIVTMLLERGASPNHKSHNGGSPLQRAVRGEQEGTARLLLEAGADARTADKAGETPLHIVTKLPLAILMIEYGADINARDEKNQTPLRCLVATYGRESLVELFLSHGADVHARDEQGMTALAAATSPENVGLLLANGAIVDSRDNNGRTPLSYKKSAGAVRLLLEHGADVHVRCNVGRTPLSYIGTDGVLLDEAVENASALVKHGAHVNSRCDVGRTPLSYVAGRGSRAEEAIGRALVELGGDVNTMDNRGRTPLWHTAACESPNVYRSVMANELIQLGADVNLPDEDGRTALQVAAQADIHGKKELVQLLLASGATWETDGPEGEYISDLLSGALRTPTPVEDEEDLLPRCSMM</sequence>
<reference evidence="7" key="1">
    <citation type="journal article" date="2021" name="IMA Fungus">
        <title>Genomic characterization of three marine fungi, including Emericellopsis atlantica sp. nov. with signatures of a generalist lifestyle and marine biomass degradation.</title>
        <authorList>
            <person name="Hagestad O.C."/>
            <person name="Hou L."/>
            <person name="Andersen J.H."/>
            <person name="Hansen E.H."/>
            <person name="Altermark B."/>
            <person name="Li C."/>
            <person name="Kuhnert E."/>
            <person name="Cox R.J."/>
            <person name="Crous P.W."/>
            <person name="Spatafora J.W."/>
            <person name="Lail K."/>
            <person name="Amirebrahimi M."/>
            <person name="Lipzen A."/>
            <person name="Pangilinan J."/>
            <person name="Andreopoulos W."/>
            <person name="Hayes R.D."/>
            <person name="Ng V."/>
            <person name="Grigoriev I.V."/>
            <person name="Jackson S.A."/>
            <person name="Sutton T.D.S."/>
            <person name="Dobson A.D.W."/>
            <person name="Rama T."/>
        </authorList>
    </citation>
    <scope>NUCLEOTIDE SEQUENCE</scope>
    <source>
        <strain evidence="7">TS7</strain>
    </source>
</reference>
<dbReference type="GeneID" id="70292509"/>
<dbReference type="Pfam" id="PF12796">
    <property type="entry name" value="Ank_2"/>
    <property type="match status" value="4"/>
</dbReference>
<evidence type="ECO:0000313" key="7">
    <source>
        <dbReference type="EMBL" id="KAG9250891.1"/>
    </source>
</evidence>
<dbReference type="SUPFAM" id="SSF52540">
    <property type="entry name" value="P-loop containing nucleoside triphosphate hydrolases"/>
    <property type="match status" value="1"/>
</dbReference>
<dbReference type="PRINTS" id="PR01415">
    <property type="entry name" value="ANKYRIN"/>
</dbReference>
<keyword evidence="2 3" id="KW-0040">ANK repeat</keyword>
<feature type="domain" description="Nephrocystin 3-like N-terminal" evidence="6">
    <location>
        <begin position="30"/>
        <end position="192"/>
    </location>
</feature>
<dbReference type="InterPro" id="IPR027417">
    <property type="entry name" value="P-loop_NTPase"/>
</dbReference>
<dbReference type="PANTHER" id="PTHR24166">
    <property type="entry name" value="ROLLING PEBBLES, ISOFORM B"/>
    <property type="match status" value="1"/>
</dbReference>
<feature type="repeat" description="ANK" evidence="3">
    <location>
        <begin position="883"/>
        <end position="918"/>
    </location>
</feature>
<dbReference type="InterPro" id="IPR054471">
    <property type="entry name" value="GPIID_WHD"/>
</dbReference>
<dbReference type="PROSITE" id="PS50297">
    <property type="entry name" value="ANK_REP_REGION"/>
    <property type="match status" value="4"/>
</dbReference>
<feature type="domain" description="GPI inositol-deacylase winged helix" evidence="5">
    <location>
        <begin position="302"/>
        <end position="380"/>
    </location>
</feature>